<dbReference type="Proteomes" id="UP000718281">
    <property type="component" value="Unassembled WGS sequence"/>
</dbReference>
<dbReference type="Pfam" id="PF01510">
    <property type="entry name" value="Amidase_2"/>
    <property type="match status" value="1"/>
</dbReference>
<name>A0A935CER0_9MICO</name>
<dbReference type="InterPro" id="IPR036505">
    <property type="entry name" value="Amidase/PGRP_sf"/>
</dbReference>
<comment type="caution">
    <text evidence="2">The sequence shown here is derived from an EMBL/GenBank/DDBJ whole genome shotgun (WGS) entry which is preliminary data.</text>
</comment>
<dbReference type="GO" id="GO:0008745">
    <property type="term" value="F:N-acetylmuramoyl-L-alanine amidase activity"/>
    <property type="evidence" value="ECO:0007669"/>
    <property type="project" value="InterPro"/>
</dbReference>
<feature type="domain" description="N-acetylmuramoyl-L-alanine amidase" evidence="1">
    <location>
        <begin position="2"/>
        <end position="76"/>
    </location>
</feature>
<dbReference type="EMBL" id="JADIXZ010000008">
    <property type="protein sequence ID" value="MBK6302164.1"/>
    <property type="molecule type" value="Genomic_DNA"/>
</dbReference>
<dbReference type="SUPFAM" id="SSF55846">
    <property type="entry name" value="N-acetylmuramoyl-L-alanine amidase-like"/>
    <property type="match status" value="1"/>
</dbReference>
<accession>A0A935CER0</accession>
<dbReference type="Gene3D" id="3.40.80.10">
    <property type="entry name" value="Peptidoglycan recognition protein-like"/>
    <property type="match status" value="1"/>
</dbReference>
<proteinExistence type="predicted"/>
<reference evidence="2 3" key="1">
    <citation type="submission" date="2020-10" db="EMBL/GenBank/DDBJ databases">
        <title>Connecting structure to function with the recovery of over 1000 high-quality activated sludge metagenome-assembled genomes encoding full-length rRNA genes using long-read sequencing.</title>
        <authorList>
            <person name="Singleton C.M."/>
            <person name="Petriglieri F."/>
            <person name="Kristensen J.M."/>
            <person name="Kirkegaard R.H."/>
            <person name="Michaelsen T.Y."/>
            <person name="Andersen M.H."/>
            <person name="Karst S.M."/>
            <person name="Dueholm M.S."/>
            <person name="Nielsen P.H."/>
            <person name="Albertsen M."/>
        </authorList>
    </citation>
    <scope>NUCLEOTIDE SEQUENCE [LARGE SCALE GENOMIC DNA]</scope>
    <source>
        <strain evidence="2">AalE_18-Q3-R2-46_BAT3C.188</strain>
    </source>
</reference>
<organism evidence="2 3">
    <name type="scientific">Candidatus Phosphoribacter hodrii</name>
    <dbReference type="NCBI Taxonomy" id="2953743"/>
    <lineage>
        <taxon>Bacteria</taxon>
        <taxon>Bacillati</taxon>
        <taxon>Actinomycetota</taxon>
        <taxon>Actinomycetes</taxon>
        <taxon>Micrococcales</taxon>
        <taxon>Dermatophilaceae</taxon>
        <taxon>Candidatus Phosphoribacter</taxon>
    </lineage>
</organism>
<evidence type="ECO:0000259" key="1">
    <source>
        <dbReference type="Pfam" id="PF01510"/>
    </source>
</evidence>
<sequence>MVHALVPTNVMCRHAIGLNHVAIGIEIVQATHGHTSLWADQQILARPAQIQAVLALVRKLQAQFGIATSDVIGHATANGHRLFLDKQGWRNDHTDWQAPNVAEFRSRL</sequence>
<dbReference type="GO" id="GO:0009253">
    <property type="term" value="P:peptidoglycan catabolic process"/>
    <property type="evidence" value="ECO:0007669"/>
    <property type="project" value="InterPro"/>
</dbReference>
<gene>
    <name evidence="2" type="ORF">IPF40_14400</name>
</gene>
<evidence type="ECO:0000313" key="2">
    <source>
        <dbReference type="EMBL" id="MBK6302164.1"/>
    </source>
</evidence>
<protein>
    <submittedName>
        <fullName evidence="2">N-acetylmuramoyl-L-alanine amidase</fullName>
    </submittedName>
</protein>
<dbReference type="InterPro" id="IPR002502">
    <property type="entry name" value="Amidase_domain"/>
</dbReference>
<dbReference type="AlphaFoldDB" id="A0A935CER0"/>
<evidence type="ECO:0000313" key="3">
    <source>
        <dbReference type="Proteomes" id="UP000718281"/>
    </source>
</evidence>